<reference evidence="8 9" key="1">
    <citation type="submission" date="2021-01" db="EMBL/GenBank/DDBJ databases">
        <title>Whole genome shotgun sequence of Verrucosispora andamanensis NBRC 109075.</title>
        <authorList>
            <person name="Komaki H."/>
            <person name="Tamura T."/>
        </authorList>
    </citation>
    <scope>NUCLEOTIDE SEQUENCE [LARGE SCALE GENOMIC DNA]</scope>
    <source>
        <strain evidence="8 9">NBRC 109075</strain>
    </source>
</reference>
<keyword evidence="6" id="KW-0472">Membrane</keyword>
<keyword evidence="4" id="KW-0186">Copper</keyword>
<gene>
    <name evidence="8" type="ORF">Van01_13420</name>
</gene>
<dbReference type="InterPro" id="IPR014756">
    <property type="entry name" value="Ig_E-set"/>
</dbReference>
<evidence type="ECO:0000313" key="8">
    <source>
        <dbReference type="EMBL" id="GIJ08128.1"/>
    </source>
</evidence>
<dbReference type="Proteomes" id="UP000647017">
    <property type="component" value="Unassembled WGS sequence"/>
</dbReference>
<evidence type="ECO:0000256" key="2">
    <source>
        <dbReference type="ARBA" id="ARBA00022723"/>
    </source>
</evidence>
<feature type="region of interest" description="Disordered" evidence="5">
    <location>
        <begin position="130"/>
        <end position="177"/>
    </location>
</feature>
<comment type="caution">
    <text evidence="8">The sequence shown here is derived from an EMBL/GenBank/DDBJ whole genome shotgun (WGS) entry which is preliminary data.</text>
</comment>
<keyword evidence="6" id="KW-1133">Transmembrane helix</keyword>
<protein>
    <recommendedName>
        <fullName evidence="7">CopC domain-containing protein</fullName>
    </recommendedName>
</protein>
<accession>A0ABQ4HR71</accession>
<keyword evidence="9" id="KW-1185">Reference proteome</keyword>
<dbReference type="Gene3D" id="2.60.40.1220">
    <property type="match status" value="1"/>
</dbReference>
<organism evidence="8 9">
    <name type="scientific">Micromonospora andamanensis</name>
    <dbReference type="NCBI Taxonomy" id="1287068"/>
    <lineage>
        <taxon>Bacteria</taxon>
        <taxon>Bacillati</taxon>
        <taxon>Actinomycetota</taxon>
        <taxon>Actinomycetes</taxon>
        <taxon>Micromonosporales</taxon>
        <taxon>Micromonosporaceae</taxon>
        <taxon>Micromonospora</taxon>
    </lineage>
</organism>
<keyword evidence="3" id="KW-0732">Signal</keyword>
<dbReference type="PANTHER" id="PTHR34820:SF4">
    <property type="entry name" value="INNER MEMBRANE PROTEIN YEBZ"/>
    <property type="match status" value="1"/>
</dbReference>
<evidence type="ECO:0000256" key="6">
    <source>
        <dbReference type="SAM" id="Phobius"/>
    </source>
</evidence>
<keyword evidence="6" id="KW-0812">Transmembrane</keyword>
<feature type="transmembrane region" description="Helical" evidence="6">
    <location>
        <begin position="179"/>
        <end position="200"/>
    </location>
</feature>
<dbReference type="EMBL" id="BOOZ01000005">
    <property type="protein sequence ID" value="GIJ08128.1"/>
    <property type="molecule type" value="Genomic_DNA"/>
</dbReference>
<name>A0ABQ4HR71_9ACTN</name>
<evidence type="ECO:0000256" key="5">
    <source>
        <dbReference type="SAM" id="MobiDB-lite"/>
    </source>
</evidence>
<evidence type="ECO:0000256" key="3">
    <source>
        <dbReference type="ARBA" id="ARBA00022729"/>
    </source>
</evidence>
<comment type="subcellular location">
    <subcellularLocation>
        <location evidence="1">Cell envelope</location>
    </subcellularLocation>
</comment>
<dbReference type="PANTHER" id="PTHR34820">
    <property type="entry name" value="INNER MEMBRANE PROTEIN YEBZ"/>
    <property type="match status" value="1"/>
</dbReference>
<evidence type="ECO:0000256" key="4">
    <source>
        <dbReference type="ARBA" id="ARBA00023008"/>
    </source>
</evidence>
<dbReference type="RefSeq" id="WP_204002137.1">
    <property type="nucleotide sequence ID" value="NZ_BOOZ01000005.1"/>
</dbReference>
<evidence type="ECO:0000259" key="7">
    <source>
        <dbReference type="Pfam" id="PF04234"/>
    </source>
</evidence>
<sequence length="212" mass="21285">MSSHLRRRSTAAVLAAALTVATALLIGPVQPAYAHNVLRKATPAQDATLKKAPSKITLEFLQKLNPKFTTITLSDADKQQVTVGEPEVSGTKGIVSIDPTLPNGVYTVAYRVVSADGHPVQGSYTFTVADPTATAEPSPSPTASEPAPTTPASPSAEPSASAASASPAASGSSDSPGTAALLAGGGVLLALVAGAAVLLLRRRAATRGGPTR</sequence>
<dbReference type="SUPFAM" id="SSF81296">
    <property type="entry name" value="E set domains"/>
    <property type="match status" value="1"/>
</dbReference>
<feature type="domain" description="CopC" evidence="7">
    <location>
        <begin position="35"/>
        <end position="128"/>
    </location>
</feature>
<keyword evidence="2" id="KW-0479">Metal-binding</keyword>
<evidence type="ECO:0000313" key="9">
    <source>
        <dbReference type="Proteomes" id="UP000647017"/>
    </source>
</evidence>
<proteinExistence type="predicted"/>
<dbReference type="InterPro" id="IPR032694">
    <property type="entry name" value="CopC/D"/>
</dbReference>
<dbReference type="Pfam" id="PF04234">
    <property type="entry name" value="CopC"/>
    <property type="match status" value="1"/>
</dbReference>
<dbReference type="InterPro" id="IPR007348">
    <property type="entry name" value="CopC_dom"/>
</dbReference>
<evidence type="ECO:0000256" key="1">
    <source>
        <dbReference type="ARBA" id="ARBA00004196"/>
    </source>
</evidence>
<dbReference type="InterPro" id="IPR014755">
    <property type="entry name" value="Cu-Rt/internalin_Ig-like"/>
</dbReference>